<gene>
    <name evidence="2" type="ORF">H0E87_028695</name>
</gene>
<feature type="non-terminal residue" evidence="2">
    <location>
        <position position="1"/>
    </location>
</feature>
<evidence type="ECO:0000313" key="2">
    <source>
        <dbReference type="EMBL" id="KAH8484340.1"/>
    </source>
</evidence>
<feature type="compositionally biased region" description="Basic and acidic residues" evidence="1">
    <location>
        <begin position="124"/>
        <end position="136"/>
    </location>
</feature>
<name>A0A8T2WUA4_POPDE</name>
<sequence length="155" mass="16308">MSCWRRDDRLVAVDGGPLLREEGEAKGEQLRYGRLWLALGLRGRPMNGGVCLGFSGSAGEGIGCLGVVCVLAERERDVEGGGDDPGEEVAASLGFKGGSREKMKAWVFYLSGGCRGDENGPGEKVADRSYVGEEKTKGKRLGGSSTKGNGAKLLL</sequence>
<organism evidence="2 3">
    <name type="scientific">Populus deltoides</name>
    <name type="common">Eastern poplar</name>
    <name type="synonym">Eastern cottonwood</name>
    <dbReference type="NCBI Taxonomy" id="3696"/>
    <lineage>
        <taxon>Eukaryota</taxon>
        <taxon>Viridiplantae</taxon>
        <taxon>Streptophyta</taxon>
        <taxon>Embryophyta</taxon>
        <taxon>Tracheophyta</taxon>
        <taxon>Spermatophyta</taxon>
        <taxon>Magnoliopsida</taxon>
        <taxon>eudicotyledons</taxon>
        <taxon>Gunneridae</taxon>
        <taxon>Pentapetalae</taxon>
        <taxon>rosids</taxon>
        <taxon>fabids</taxon>
        <taxon>Malpighiales</taxon>
        <taxon>Salicaceae</taxon>
        <taxon>Saliceae</taxon>
        <taxon>Populus</taxon>
    </lineage>
</organism>
<feature type="region of interest" description="Disordered" evidence="1">
    <location>
        <begin position="117"/>
        <end position="155"/>
    </location>
</feature>
<evidence type="ECO:0000313" key="3">
    <source>
        <dbReference type="Proteomes" id="UP000807159"/>
    </source>
</evidence>
<reference evidence="2" key="1">
    <citation type="journal article" date="2021" name="J. Hered.">
        <title>Genome Assembly of Salicaceae Populus deltoides (Eastern Cottonwood) I-69 Based on Nanopore Sequencing and Hi-C Technologies.</title>
        <authorList>
            <person name="Bai S."/>
            <person name="Wu H."/>
            <person name="Zhang J."/>
            <person name="Pan Z."/>
            <person name="Zhao W."/>
            <person name="Li Z."/>
            <person name="Tong C."/>
        </authorList>
    </citation>
    <scope>NUCLEOTIDE SEQUENCE</scope>
    <source>
        <tissue evidence="2">Leaf</tissue>
    </source>
</reference>
<keyword evidence="3" id="KW-1185">Reference proteome</keyword>
<accession>A0A8T2WUA4</accession>
<proteinExistence type="predicted"/>
<dbReference type="AlphaFoldDB" id="A0A8T2WUA4"/>
<comment type="caution">
    <text evidence="2">The sequence shown here is derived from an EMBL/GenBank/DDBJ whole genome shotgun (WGS) entry which is preliminary data.</text>
</comment>
<protein>
    <submittedName>
        <fullName evidence="2">Uncharacterized protein</fullName>
    </submittedName>
</protein>
<dbReference type="EMBL" id="JACEGQ020000017">
    <property type="protein sequence ID" value="KAH8484340.1"/>
    <property type="molecule type" value="Genomic_DNA"/>
</dbReference>
<evidence type="ECO:0000256" key="1">
    <source>
        <dbReference type="SAM" id="MobiDB-lite"/>
    </source>
</evidence>
<dbReference type="Proteomes" id="UP000807159">
    <property type="component" value="Chromosome 17"/>
</dbReference>